<evidence type="ECO:0000256" key="3">
    <source>
        <dbReference type="ARBA" id="ARBA00005062"/>
    </source>
</evidence>
<comment type="caution">
    <text evidence="16">The sequence shown here is derived from an EMBL/GenBank/DDBJ whole genome shotgun (WGS) entry which is preliminary data.</text>
</comment>
<dbReference type="EMBL" id="JBHLTP010000008">
    <property type="protein sequence ID" value="MFC0523875.1"/>
    <property type="molecule type" value="Genomic_DNA"/>
</dbReference>
<proteinExistence type="inferred from homology"/>
<comment type="pathway">
    <text evidence="3 13">Amino-acid biosynthesis; L-methionine biosynthesis via de novo pathway; L-homoserine from L-aspartate: step 3/3.</text>
</comment>
<evidence type="ECO:0000256" key="2">
    <source>
        <dbReference type="ARBA" id="ARBA00005056"/>
    </source>
</evidence>
<keyword evidence="8 13" id="KW-0791">Threonine biosynthesis</keyword>
<dbReference type="Pfam" id="PF01842">
    <property type="entry name" value="ACT"/>
    <property type="match status" value="1"/>
</dbReference>
<evidence type="ECO:0000256" key="1">
    <source>
        <dbReference type="ARBA" id="ARBA00001920"/>
    </source>
</evidence>
<evidence type="ECO:0000313" key="16">
    <source>
        <dbReference type="EMBL" id="MFC0523875.1"/>
    </source>
</evidence>
<organism evidence="16 17">
    <name type="scientific">Pontibacillus salicampi</name>
    <dbReference type="NCBI Taxonomy" id="1449801"/>
    <lineage>
        <taxon>Bacteria</taxon>
        <taxon>Bacillati</taxon>
        <taxon>Bacillota</taxon>
        <taxon>Bacilli</taxon>
        <taxon>Bacillales</taxon>
        <taxon>Bacillaceae</taxon>
        <taxon>Pontibacillus</taxon>
    </lineage>
</organism>
<evidence type="ECO:0000256" key="6">
    <source>
        <dbReference type="ARBA" id="ARBA00013376"/>
    </source>
</evidence>
<dbReference type="SUPFAM" id="SSF55347">
    <property type="entry name" value="Glyceraldehyde-3-phosphate dehydrogenase-like, C-terminal domain"/>
    <property type="match status" value="1"/>
</dbReference>
<dbReference type="EC" id="1.1.1.3" evidence="5 13"/>
<dbReference type="InterPro" id="IPR005106">
    <property type="entry name" value="Asp/hSer_DH_NAD-bd"/>
</dbReference>
<keyword evidence="17" id="KW-1185">Reference proteome</keyword>
<reference evidence="16 17" key="1">
    <citation type="submission" date="2024-09" db="EMBL/GenBank/DDBJ databases">
        <authorList>
            <person name="Sun Q."/>
            <person name="Mori K."/>
        </authorList>
    </citation>
    <scope>NUCLEOTIDE SEQUENCE [LARGE SCALE GENOMIC DNA]</scope>
    <source>
        <strain evidence="16 17">NCAIM B.02529</strain>
    </source>
</reference>
<evidence type="ECO:0000256" key="7">
    <source>
        <dbReference type="ARBA" id="ARBA00022605"/>
    </source>
</evidence>
<keyword evidence="7 13" id="KW-0028">Amino-acid biosynthesis</keyword>
<evidence type="ECO:0000256" key="11">
    <source>
        <dbReference type="ARBA" id="ARBA00023167"/>
    </source>
</evidence>
<evidence type="ECO:0000256" key="8">
    <source>
        <dbReference type="ARBA" id="ARBA00022697"/>
    </source>
</evidence>
<dbReference type="RefSeq" id="WP_377347239.1">
    <property type="nucleotide sequence ID" value="NZ_JBHLTP010000008.1"/>
</dbReference>
<keyword evidence="10 13" id="KW-0560">Oxidoreductase</keyword>
<dbReference type="NCBIfam" id="NF004976">
    <property type="entry name" value="PRK06349.1"/>
    <property type="match status" value="1"/>
</dbReference>
<dbReference type="Proteomes" id="UP001589836">
    <property type="component" value="Unassembled WGS sequence"/>
</dbReference>
<protein>
    <recommendedName>
        <fullName evidence="6 13">Homoserine dehydrogenase</fullName>
        <ecNumber evidence="5 13">1.1.1.3</ecNumber>
    </recommendedName>
</protein>
<dbReference type="InterPro" id="IPR019811">
    <property type="entry name" value="HDH_CS"/>
</dbReference>
<dbReference type="GO" id="GO:0004412">
    <property type="term" value="F:homoserine dehydrogenase activity"/>
    <property type="evidence" value="ECO:0007669"/>
    <property type="project" value="UniProtKB-EC"/>
</dbReference>
<dbReference type="InterPro" id="IPR036291">
    <property type="entry name" value="NAD(P)-bd_dom_sf"/>
</dbReference>
<gene>
    <name evidence="16" type="ORF">ACFFGV_09930</name>
</gene>
<dbReference type="InterPro" id="IPR045865">
    <property type="entry name" value="ACT-like_dom_sf"/>
</dbReference>
<dbReference type="InterPro" id="IPR002912">
    <property type="entry name" value="ACT_dom"/>
</dbReference>
<dbReference type="CDD" id="cd04881">
    <property type="entry name" value="ACT_HSDH-Hom"/>
    <property type="match status" value="1"/>
</dbReference>
<sequence length="433" mass="47328">MQEAINVGLCGLGTVGSGVVKILENHKRDIVHQVGCPIEVKKILVNDVNKKRDEAVDSALLTSNVEELVEDPEIDVIVEVMGGIDGTYKVLEKALQNKKHIVTANKDMMAVYGAPLLQLANENQCDVRYEASVAGGIPIIRSLTDGLASDRINKIMGIVNGTTNYILTKMMDEGRTFEDVLEEAQRLGYAEADPSSDIDGIDAARKVSLLSTLAFSMPVDLSDVDVRGIRGMSYDDLAYAEQLGYTIKLLGIAARGEDKIEMSVQPTLVPHSHPLASIKDEYNAVYVYGDAVGETMFYGPGAGQLPTATAVVSDLMDVVKNIRLGVTGRSSVNPQYQKNLKELDEVFSKFFFRLEAEDEAGTFLAITSEFAAHDVSLDKIIQMPKGNDKTAEIVLVTHQASRAQIDDILKKLESLSVIRGIHSYYRVEGEEEQ</sequence>
<evidence type="ECO:0000256" key="4">
    <source>
        <dbReference type="ARBA" id="ARBA00006753"/>
    </source>
</evidence>
<comment type="cofactor">
    <cofactor evidence="1">
        <name>a metal cation</name>
        <dbReference type="ChEBI" id="CHEBI:25213"/>
    </cofactor>
</comment>
<evidence type="ECO:0000256" key="5">
    <source>
        <dbReference type="ARBA" id="ARBA00013213"/>
    </source>
</evidence>
<comment type="similarity">
    <text evidence="4 14">Belongs to the homoserine dehydrogenase family.</text>
</comment>
<dbReference type="PROSITE" id="PS51671">
    <property type="entry name" value="ACT"/>
    <property type="match status" value="1"/>
</dbReference>
<keyword evidence="11 13" id="KW-0486">Methionine biosynthesis</keyword>
<dbReference type="Gene3D" id="3.30.360.10">
    <property type="entry name" value="Dihydrodipicolinate Reductase, domain 2"/>
    <property type="match status" value="1"/>
</dbReference>
<dbReference type="SUPFAM" id="SSF51735">
    <property type="entry name" value="NAD(P)-binding Rossmann-fold domains"/>
    <property type="match status" value="1"/>
</dbReference>
<evidence type="ECO:0000256" key="13">
    <source>
        <dbReference type="RuleBase" id="RU000579"/>
    </source>
</evidence>
<dbReference type="Gene3D" id="3.40.50.720">
    <property type="entry name" value="NAD(P)-binding Rossmann-like Domain"/>
    <property type="match status" value="1"/>
</dbReference>
<evidence type="ECO:0000259" key="15">
    <source>
        <dbReference type="PROSITE" id="PS51671"/>
    </source>
</evidence>
<feature type="domain" description="ACT" evidence="15">
    <location>
        <begin position="351"/>
        <end position="426"/>
    </location>
</feature>
<dbReference type="Gene3D" id="3.30.70.260">
    <property type="match status" value="1"/>
</dbReference>
<dbReference type="SUPFAM" id="SSF55021">
    <property type="entry name" value="ACT-like"/>
    <property type="match status" value="1"/>
</dbReference>
<dbReference type="PANTHER" id="PTHR43331:SF1">
    <property type="entry name" value="HOMOSERINE DEHYDROGENASE"/>
    <property type="match status" value="1"/>
</dbReference>
<evidence type="ECO:0000256" key="14">
    <source>
        <dbReference type="RuleBase" id="RU004171"/>
    </source>
</evidence>
<dbReference type="Pfam" id="PF00742">
    <property type="entry name" value="Homoserine_dh"/>
    <property type="match status" value="1"/>
</dbReference>
<name>A0ABV6LNA7_9BACI</name>
<evidence type="ECO:0000256" key="12">
    <source>
        <dbReference type="ARBA" id="ARBA00048841"/>
    </source>
</evidence>
<keyword evidence="9 13" id="KW-0521">NADP</keyword>
<dbReference type="Pfam" id="PF03447">
    <property type="entry name" value="NAD_binding_3"/>
    <property type="match status" value="1"/>
</dbReference>
<comment type="pathway">
    <text evidence="2 13">Amino-acid biosynthesis; L-threonine biosynthesis; L-threonine from L-aspartate: step 3/5.</text>
</comment>
<evidence type="ECO:0000256" key="9">
    <source>
        <dbReference type="ARBA" id="ARBA00022857"/>
    </source>
</evidence>
<accession>A0ABV6LNA7</accession>
<dbReference type="PANTHER" id="PTHR43331">
    <property type="entry name" value="HOMOSERINE DEHYDROGENASE"/>
    <property type="match status" value="1"/>
</dbReference>
<dbReference type="PIRSF" id="PIRSF000098">
    <property type="entry name" value="Homoser_dehydrog"/>
    <property type="match status" value="1"/>
</dbReference>
<dbReference type="InterPro" id="IPR016204">
    <property type="entry name" value="HDH"/>
</dbReference>
<comment type="catalytic activity">
    <reaction evidence="12">
        <text>L-homoserine + NADP(+) = L-aspartate 4-semialdehyde + NADPH + H(+)</text>
        <dbReference type="Rhea" id="RHEA:15761"/>
        <dbReference type="ChEBI" id="CHEBI:15378"/>
        <dbReference type="ChEBI" id="CHEBI:57476"/>
        <dbReference type="ChEBI" id="CHEBI:57783"/>
        <dbReference type="ChEBI" id="CHEBI:58349"/>
        <dbReference type="ChEBI" id="CHEBI:537519"/>
        <dbReference type="EC" id="1.1.1.3"/>
    </reaction>
    <physiologicalReaction direction="right-to-left" evidence="12">
        <dbReference type="Rhea" id="RHEA:15763"/>
    </physiologicalReaction>
</comment>
<dbReference type="InterPro" id="IPR001342">
    <property type="entry name" value="HDH_cat"/>
</dbReference>
<evidence type="ECO:0000313" key="17">
    <source>
        <dbReference type="Proteomes" id="UP001589836"/>
    </source>
</evidence>
<evidence type="ECO:0000256" key="10">
    <source>
        <dbReference type="ARBA" id="ARBA00023002"/>
    </source>
</evidence>
<dbReference type="PROSITE" id="PS01042">
    <property type="entry name" value="HOMOSER_DHGENASE"/>
    <property type="match status" value="1"/>
</dbReference>